<organism evidence="2">
    <name type="scientific">Paramoeba aestuarina</name>
    <dbReference type="NCBI Taxonomy" id="180227"/>
    <lineage>
        <taxon>Eukaryota</taxon>
        <taxon>Amoebozoa</taxon>
        <taxon>Discosea</taxon>
        <taxon>Flabellinia</taxon>
        <taxon>Dactylopodida</taxon>
        <taxon>Paramoebidae</taxon>
        <taxon>Paramoeba</taxon>
    </lineage>
</organism>
<reference evidence="2" key="1">
    <citation type="submission" date="2021-01" db="EMBL/GenBank/DDBJ databases">
        <authorList>
            <person name="Corre E."/>
            <person name="Pelletier E."/>
            <person name="Niang G."/>
            <person name="Scheremetjew M."/>
            <person name="Finn R."/>
            <person name="Kale V."/>
            <person name="Holt S."/>
            <person name="Cochrane G."/>
            <person name="Meng A."/>
            <person name="Brown T."/>
            <person name="Cohen L."/>
        </authorList>
    </citation>
    <scope>NUCLEOTIDE SEQUENCE</scope>
    <source>
        <strain evidence="2">SoJaBio B1-5/56/2</strain>
    </source>
</reference>
<feature type="region of interest" description="Disordered" evidence="1">
    <location>
        <begin position="166"/>
        <end position="199"/>
    </location>
</feature>
<protein>
    <recommendedName>
        <fullName evidence="3">J domain-containing protein</fullName>
    </recommendedName>
</protein>
<name>A0A7S4KXD6_9EUKA</name>
<evidence type="ECO:0000313" key="2">
    <source>
        <dbReference type="EMBL" id="CAE2308415.1"/>
    </source>
</evidence>
<evidence type="ECO:0008006" key="3">
    <source>
        <dbReference type="Google" id="ProtNLM"/>
    </source>
</evidence>
<sequence>MKVVRFPVPVSRVRECLHKLSLWPIPESKNERIYFTDIKESYQKTILACHPDSRAATCSTTTVPTVRDVVDAYRQLVLCYGKDDFEQKYIDKSSLCEIGRFTPADLAYGGGRFKDFTRHDEWNKCLDDYPTNRRSAARPSNVKQGKTVTYEGYSYDVRKVTRFAPRKKSAPTVSEPSKNDESSAYKSVHSADDNGFWYSKDVFQPGEKIENSRKKGV</sequence>
<evidence type="ECO:0000256" key="1">
    <source>
        <dbReference type="SAM" id="MobiDB-lite"/>
    </source>
</evidence>
<gene>
    <name evidence="2" type="ORF">NAES01612_LOCUS12724</name>
</gene>
<accession>A0A7S4KXD6</accession>
<dbReference type="AlphaFoldDB" id="A0A7S4KXD6"/>
<dbReference type="EMBL" id="HBKR01019435">
    <property type="protein sequence ID" value="CAE2308415.1"/>
    <property type="molecule type" value="Transcribed_RNA"/>
</dbReference>
<proteinExistence type="predicted"/>